<proteinExistence type="inferred from homology"/>
<dbReference type="InterPro" id="IPR053710">
    <property type="entry name" value="Arylamine_NAT_domain_sf"/>
</dbReference>
<dbReference type="Pfam" id="PF00797">
    <property type="entry name" value="Acetyltransf_2"/>
    <property type="match status" value="1"/>
</dbReference>
<dbReference type="InterPro" id="IPR001447">
    <property type="entry name" value="Arylamine_N-AcTrfase"/>
</dbReference>
<dbReference type="RefSeq" id="WP_198688354.1">
    <property type="nucleotide sequence ID" value="NZ_CAWPUD010000010.1"/>
</dbReference>
<dbReference type="PANTHER" id="PTHR11786:SF0">
    <property type="entry name" value="ARYLAMINE N-ACETYLTRANSFERASE 4-RELATED"/>
    <property type="match status" value="1"/>
</dbReference>
<organism evidence="2 3">
    <name type="scientific">Xenorhabdus lircayensis</name>
    <dbReference type="NCBI Taxonomy" id="2763499"/>
    <lineage>
        <taxon>Bacteria</taxon>
        <taxon>Pseudomonadati</taxon>
        <taxon>Pseudomonadota</taxon>
        <taxon>Gammaproteobacteria</taxon>
        <taxon>Enterobacterales</taxon>
        <taxon>Morganellaceae</taxon>
        <taxon>Xenorhabdus</taxon>
    </lineage>
</organism>
<dbReference type="SUPFAM" id="SSF54001">
    <property type="entry name" value="Cysteine proteinases"/>
    <property type="match status" value="1"/>
</dbReference>
<dbReference type="Proteomes" id="UP000696184">
    <property type="component" value="Unassembled WGS sequence"/>
</dbReference>
<gene>
    <name evidence="2" type="ORF">H8A87_02075</name>
</gene>
<comment type="caution">
    <text evidence="2">The sequence shown here is derived from an EMBL/GenBank/DDBJ whole genome shotgun (WGS) entry which is preliminary data.</text>
</comment>
<name>A0ABS0U0Y5_9GAMM</name>
<keyword evidence="3" id="KW-1185">Reference proteome</keyword>
<dbReference type="InterPro" id="IPR038765">
    <property type="entry name" value="Papain-like_cys_pep_sf"/>
</dbReference>
<evidence type="ECO:0000256" key="1">
    <source>
        <dbReference type="ARBA" id="ARBA00006547"/>
    </source>
</evidence>
<dbReference type="EMBL" id="JACOII010000014">
    <property type="protein sequence ID" value="MBI6547547.1"/>
    <property type="molecule type" value="Genomic_DNA"/>
</dbReference>
<sequence length="270" mass="31762">MNNEFIEYSPESYLKRLNITLPVSKKKDGMFCLHRSHFYNIPFENFSMHRNQSFMLDKNSFWKHIIENNRGGICFELCSLLIPVLEHLEIEYRTCLARVHLPVRTPKTHQIIIITINSENWLFDIGFGAKGPRAPILLKDGYIHEHTFLNTKINKIDKEGWTISVMEKSNRNCEWEKIYSFHDIPATYEDIDMAYFYTLNSPNSLLNTNKVISIPKEDGRISIRNNSFTEVIGDRSQTIEIKDAEMMERILSDKFNIFVEKNIFLLSEKI</sequence>
<dbReference type="PANTHER" id="PTHR11786">
    <property type="entry name" value="N-HYDROXYARYLAMINE O-ACETYLTRANSFERASE"/>
    <property type="match status" value="1"/>
</dbReference>
<evidence type="ECO:0000313" key="3">
    <source>
        <dbReference type="Proteomes" id="UP000696184"/>
    </source>
</evidence>
<protein>
    <submittedName>
        <fullName evidence="2">Arylamine N-acetyltransferase</fullName>
    </submittedName>
</protein>
<dbReference type="Gene3D" id="3.30.2140.20">
    <property type="match status" value="1"/>
</dbReference>
<comment type="similarity">
    <text evidence="1">Belongs to the arylamine N-acetyltransferase family.</text>
</comment>
<reference evidence="2 3" key="1">
    <citation type="submission" date="2020-08" db="EMBL/GenBank/DDBJ databases">
        <title>Description of Xenorhabdus lircayensis sp. nov., the symbiotic bacterium associated with the entomopathogenic nematode Steirnernema unicornum.</title>
        <authorList>
            <person name="Castaneda-Alvarez C."/>
            <person name="Prodan S."/>
            <person name="Zamorano A."/>
            <person name="San-Blas E."/>
            <person name="Aballay E."/>
        </authorList>
    </citation>
    <scope>NUCLEOTIDE SEQUENCE [LARGE SCALE GENOMIC DNA]</scope>
    <source>
        <strain evidence="2 3">VLS</strain>
    </source>
</reference>
<accession>A0ABS0U0Y5</accession>
<evidence type="ECO:0000313" key="2">
    <source>
        <dbReference type="EMBL" id="MBI6547547.1"/>
    </source>
</evidence>